<dbReference type="GeneID" id="37046354"/>
<feature type="compositionally biased region" description="Basic and acidic residues" evidence="1">
    <location>
        <begin position="16"/>
        <end position="35"/>
    </location>
</feature>
<dbReference type="RefSeq" id="XP_025377717.1">
    <property type="nucleotide sequence ID" value="XM_025524438.1"/>
</dbReference>
<evidence type="ECO:0000256" key="1">
    <source>
        <dbReference type="SAM" id="MobiDB-lite"/>
    </source>
</evidence>
<protein>
    <submittedName>
        <fullName evidence="2">Uncharacterized protein</fullName>
    </submittedName>
</protein>
<gene>
    <name evidence="2" type="ORF">FA10DRAFT_294141</name>
</gene>
<proteinExistence type="predicted"/>
<evidence type="ECO:0000313" key="3">
    <source>
        <dbReference type="Proteomes" id="UP000245768"/>
    </source>
</evidence>
<feature type="region of interest" description="Disordered" evidence="1">
    <location>
        <begin position="1"/>
        <end position="35"/>
    </location>
</feature>
<reference evidence="2" key="1">
    <citation type="journal article" date="2018" name="Mol. Biol. Evol.">
        <title>Broad Genomic Sampling Reveals a Smut Pathogenic Ancestry of the Fungal Clade Ustilaginomycotina.</title>
        <authorList>
            <person name="Kijpornyongpan T."/>
            <person name="Mondo S.J."/>
            <person name="Barry K."/>
            <person name="Sandor L."/>
            <person name="Lee J."/>
            <person name="Lipzen A."/>
            <person name="Pangilinan J."/>
            <person name="LaButti K."/>
            <person name="Hainaut M."/>
            <person name="Henrissat B."/>
            <person name="Grigoriev I.V."/>
            <person name="Spatafora J.W."/>
            <person name="Aime M.C."/>
        </authorList>
    </citation>
    <scope>NUCLEOTIDE SEQUENCE [LARGE SCALE GENOMIC DNA]</scope>
    <source>
        <strain evidence="2">MCA 4198</strain>
    </source>
</reference>
<sequence length="219" mass="25101">MKTKHRGARSQAATRAWKERKSGDEAKWKKERKIDKEAARAFAQASRGRYGTMRLGMKENTDQGQIHVPLPSPEWIVTWRSTFNRAMKRQLEMIIEERGQGLKDFDPSYSEASHKVLEKAQTGLIRWLTTTPAYKGNNRNAKLRLLFEVNVRAKKDLPPSYLEQIMLESEGADQPDTPRAPDIRYVISDRFIPPDDTGATVYRSFSDDNNQEEDEGTAS</sequence>
<keyword evidence="3" id="KW-1185">Reference proteome</keyword>
<feature type="region of interest" description="Disordered" evidence="1">
    <location>
        <begin position="188"/>
        <end position="219"/>
    </location>
</feature>
<dbReference type="EMBL" id="KZ819636">
    <property type="protein sequence ID" value="PWN90519.1"/>
    <property type="molecule type" value="Genomic_DNA"/>
</dbReference>
<evidence type="ECO:0000313" key="2">
    <source>
        <dbReference type="EMBL" id="PWN90519.1"/>
    </source>
</evidence>
<accession>A0A316YMN7</accession>
<dbReference type="InParanoid" id="A0A316YMN7"/>
<organism evidence="2 3">
    <name type="scientific">Acaromyces ingoldii</name>
    <dbReference type="NCBI Taxonomy" id="215250"/>
    <lineage>
        <taxon>Eukaryota</taxon>
        <taxon>Fungi</taxon>
        <taxon>Dikarya</taxon>
        <taxon>Basidiomycota</taxon>
        <taxon>Ustilaginomycotina</taxon>
        <taxon>Exobasidiomycetes</taxon>
        <taxon>Exobasidiales</taxon>
        <taxon>Cryptobasidiaceae</taxon>
        <taxon>Acaromyces</taxon>
    </lineage>
</organism>
<feature type="compositionally biased region" description="Acidic residues" evidence="1">
    <location>
        <begin position="209"/>
        <end position="219"/>
    </location>
</feature>
<dbReference type="Proteomes" id="UP000245768">
    <property type="component" value="Unassembled WGS sequence"/>
</dbReference>
<name>A0A316YMN7_9BASI</name>
<dbReference type="AlphaFoldDB" id="A0A316YMN7"/>